<accession>A0AAE9CX43</accession>
<feature type="transmembrane region" description="Helical" evidence="1">
    <location>
        <begin position="52"/>
        <end position="72"/>
    </location>
</feature>
<dbReference type="EMBL" id="CP090896">
    <property type="protein sequence ID" value="ULT84041.1"/>
    <property type="molecule type" value="Genomic_DNA"/>
</dbReference>
<keyword evidence="1" id="KW-0472">Membrane</keyword>
<keyword evidence="1" id="KW-0812">Transmembrane</keyword>
<evidence type="ECO:0000313" key="4">
    <source>
        <dbReference type="Proteomes" id="UP000827892"/>
    </source>
</evidence>
<dbReference type="AlphaFoldDB" id="A0AAE9CX43"/>
<organism evidence="3 4">
    <name type="scientific">Caenorhabditis briggsae</name>
    <dbReference type="NCBI Taxonomy" id="6238"/>
    <lineage>
        <taxon>Eukaryota</taxon>
        <taxon>Metazoa</taxon>
        <taxon>Ecdysozoa</taxon>
        <taxon>Nematoda</taxon>
        <taxon>Chromadorea</taxon>
        <taxon>Rhabditida</taxon>
        <taxon>Rhabditina</taxon>
        <taxon>Rhabditomorpha</taxon>
        <taxon>Rhabditoidea</taxon>
        <taxon>Rhabditidae</taxon>
        <taxon>Peloderinae</taxon>
        <taxon>Caenorhabditis</taxon>
    </lineage>
</organism>
<keyword evidence="1" id="KW-1133">Transmembrane helix</keyword>
<evidence type="ECO:0008006" key="5">
    <source>
        <dbReference type="Google" id="ProtNLM"/>
    </source>
</evidence>
<evidence type="ECO:0000256" key="1">
    <source>
        <dbReference type="SAM" id="Phobius"/>
    </source>
</evidence>
<proteinExistence type="predicted"/>
<dbReference type="Proteomes" id="UP000827892">
    <property type="component" value="Chromosome X"/>
</dbReference>
<evidence type="ECO:0000313" key="3">
    <source>
        <dbReference type="EMBL" id="ULT84041.1"/>
    </source>
</evidence>
<keyword evidence="2" id="KW-0732">Signal</keyword>
<gene>
    <name evidence="3" type="ORF">L3Y34_012989</name>
</gene>
<feature type="signal peptide" evidence="2">
    <location>
        <begin position="1"/>
        <end position="17"/>
    </location>
</feature>
<name>A0AAE9CX43_CAEBR</name>
<dbReference type="KEGG" id="cbr:CBG_22766"/>
<protein>
    <recommendedName>
        <fullName evidence="5">Transmembrane protein</fullName>
    </recommendedName>
</protein>
<sequence>MRSFLFLLALLAVSTSGELLPMYSETDEEIAKANQSKVKNQEFVSVMNHRSYAYTSAFLILVLFAAVIWCHVASARKSRRLAQFEQRGAPVPPVEWSPLLQERKNLRPPPPYSQVV</sequence>
<reference evidence="3 4" key="1">
    <citation type="submission" date="2022-05" db="EMBL/GenBank/DDBJ databases">
        <title>Chromosome-level reference genomes for two strains of Caenorhabditis briggsae: an improved platform for comparative genomics.</title>
        <authorList>
            <person name="Stevens L."/>
            <person name="Andersen E.C."/>
        </authorList>
    </citation>
    <scope>NUCLEOTIDE SEQUENCE [LARGE SCALE GENOMIC DNA]</scope>
    <source>
        <strain evidence="3">QX1410_ONT</strain>
        <tissue evidence="3">Whole-organism</tissue>
    </source>
</reference>
<feature type="chain" id="PRO_5042243736" description="Transmembrane protein" evidence="2">
    <location>
        <begin position="18"/>
        <end position="116"/>
    </location>
</feature>
<evidence type="ECO:0000256" key="2">
    <source>
        <dbReference type="SAM" id="SignalP"/>
    </source>
</evidence>